<dbReference type="EMBL" id="SNZR01000011">
    <property type="protein sequence ID" value="TDR95043.1"/>
    <property type="molecule type" value="Genomic_DNA"/>
</dbReference>
<reference evidence="4 5" key="1">
    <citation type="submission" date="2019-03" db="EMBL/GenBank/DDBJ databases">
        <title>Genomic Encyclopedia of Type Strains, Phase IV (KMG-IV): sequencing the most valuable type-strain genomes for metagenomic binning, comparative biology and taxonomic classification.</title>
        <authorList>
            <person name="Goeker M."/>
        </authorList>
    </citation>
    <scope>NUCLEOTIDE SEQUENCE [LARGE SCALE GENOMIC DNA]</scope>
    <source>
        <strain evidence="4 5">DSM 25903</strain>
    </source>
</reference>
<evidence type="ECO:0000256" key="2">
    <source>
        <dbReference type="SAM" id="Phobius"/>
    </source>
</evidence>
<dbReference type="GO" id="GO:0005886">
    <property type="term" value="C:plasma membrane"/>
    <property type="evidence" value="ECO:0007669"/>
    <property type="project" value="TreeGrafter"/>
</dbReference>
<dbReference type="PANTHER" id="PTHR32309">
    <property type="entry name" value="TYROSINE-PROTEIN KINASE"/>
    <property type="match status" value="1"/>
</dbReference>
<dbReference type="InterPro" id="IPR050445">
    <property type="entry name" value="Bact_polysacc_biosynth/exp"/>
</dbReference>
<proteinExistence type="predicted"/>
<sequence>MTTTREVRAYLPAPMTNGQYLADVLLRRLRLVGAFVVLSLLAGLAYVMLSPTSYIASGRILLDPIGLQILGTGVSPRSSARDTSTIDAESQTYVITSRAVFDRVITAERLEQDPMFGGRPRGPLGSLLVRFGLSEPLDPRTLALRVLDRALTVVRNPNSFVVNVYVSTGNRDTSARIANAVMNAYVEEENAAQAATAKRAGLSVDARLEALQARLRDAEERYERYRSAHGIVVANGQAVIEKQVIDLSGQLITAESRVNELQSALTQIRNSRNGVVRLEAIPEAFRGGSIESLRNRYAAARQVENNLNATLGPRHPDYITATLQTAEARRLLDQTIRDMVHSVSVELDRAKGTVAALKGQLEAAKSQISNTNESSVRLRELGREVEVSRSIYETFLGRSRELAEQQRFDNTNTRVLSFASPPIAPSGPPAILVLIASLLMGVGLGTAAAWGMEQLSATRTKETVA</sequence>
<dbReference type="Pfam" id="PF13807">
    <property type="entry name" value="GNVR"/>
    <property type="match status" value="1"/>
</dbReference>
<evidence type="ECO:0000313" key="4">
    <source>
        <dbReference type="EMBL" id="TDR95043.1"/>
    </source>
</evidence>
<gene>
    <name evidence="4" type="ORF">EV668_2335</name>
</gene>
<keyword evidence="2" id="KW-0812">Transmembrane</keyword>
<dbReference type="PANTHER" id="PTHR32309:SF13">
    <property type="entry name" value="FERRIC ENTEROBACTIN TRANSPORT PROTEIN FEPE"/>
    <property type="match status" value="1"/>
</dbReference>
<comment type="caution">
    <text evidence="4">The sequence shown here is derived from an EMBL/GenBank/DDBJ whole genome shotgun (WGS) entry which is preliminary data.</text>
</comment>
<protein>
    <submittedName>
        <fullName evidence="4">Uncharacterized protein involved in exopolysaccharide biosynthesis</fullName>
    </submittedName>
</protein>
<evidence type="ECO:0000259" key="3">
    <source>
        <dbReference type="Pfam" id="PF13807"/>
    </source>
</evidence>
<dbReference type="AlphaFoldDB" id="A0A4R7C9R0"/>
<feature type="coiled-coil region" evidence="1">
    <location>
        <begin position="201"/>
        <end position="310"/>
    </location>
</feature>
<keyword evidence="2" id="KW-1133">Transmembrane helix</keyword>
<accession>A0A4R7C9R0</accession>
<dbReference type="Proteomes" id="UP000295122">
    <property type="component" value="Unassembled WGS sequence"/>
</dbReference>
<dbReference type="OrthoDB" id="230260at2"/>
<keyword evidence="5" id="KW-1185">Reference proteome</keyword>
<organism evidence="4 5">
    <name type="scientific">Enterovirga rhinocerotis</name>
    <dbReference type="NCBI Taxonomy" id="1339210"/>
    <lineage>
        <taxon>Bacteria</taxon>
        <taxon>Pseudomonadati</taxon>
        <taxon>Pseudomonadota</taxon>
        <taxon>Alphaproteobacteria</taxon>
        <taxon>Hyphomicrobiales</taxon>
        <taxon>Methylobacteriaceae</taxon>
        <taxon>Enterovirga</taxon>
    </lineage>
</organism>
<name>A0A4R7C9R0_9HYPH</name>
<evidence type="ECO:0000256" key="1">
    <source>
        <dbReference type="SAM" id="Coils"/>
    </source>
</evidence>
<dbReference type="RefSeq" id="WP_133769884.1">
    <property type="nucleotide sequence ID" value="NZ_SNZR01000011.1"/>
</dbReference>
<feature type="coiled-coil region" evidence="1">
    <location>
        <begin position="347"/>
        <end position="374"/>
    </location>
</feature>
<feature type="transmembrane region" description="Helical" evidence="2">
    <location>
        <begin position="430"/>
        <end position="451"/>
    </location>
</feature>
<evidence type="ECO:0000313" key="5">
    <source>
        <dbReference type="Proteomes" id="UP000295122"/>
    </source>
</evidence>
<feature type="transmembrane region" description="Helical" evidence="2">
    <location>
        <begin position="29"/>
        <end position="49"/>
    </location>
</feature>
<feature type="domain" description="Tyrosine-protein kinase G-rich" evidence="3">
    <location>
        <begin position="380"/>
        <end position="449"/>
    </location>
</feature>
<keyword evidence="1" id="KW-0175">Coiled coil</keyword>
<dbReference type="GO" id="GO:0004713">
    <property type="term" value="F:protein tyrosine kinase activity"/>
    <property type="evidence" value="ECO:0007669"/>
    <property type="project" value="TreeGrafter"/>
</dbReference>
<keyword evidence="2" id="KW-0472">Membrane</keyword>
<dbReference type="InterPro" id="IPR032807">
    <property type="entry name" value="GNVR"/>
</dbReference>